<dbReference type="AlphaFoldDB" id="A0A1Y3DTV8"/>
<comment type="caution">
    <text evidence="2">The sequence shown here is derived from an EMBL/GenBank/DDBJ whole genome shotgun (WGS) entry which is preliminary data.</text>
</comment>
<dbReference type="eggNOG" id="ENOG502QX4E">
    <property type="taxonomic scope" value="Eukaryota"/>
</dbReference>
<evidence type="ECO:0000256" key="1">
    <source>
        <dbReference type="SAM" id="MobiDB-lite"/>
    </source>
</evidence>
<dbReference type="VEuPathDB" id="PlasmoDB:PKNH_0621900"/>
<organism evidence="2 3">
    <name type="scientific">Plasmodium knowlesi</name>
    <dbReference type="NCBI Taxonomy" id="5850"/>
    <lineage>
        <taxon>Eukaryota</taxon>
        <taxon>Sar</taxon>
        <taxon>Alveolata</taxon>
        <taxon>Apicomplexa</taxon>
        <taxon>Aconoidasida</taxon>
        <taxon>Haemosporida</taxon>
        <taxon>Plasmodiidae</taxon>
        <taxon>Plasmodium</taxon>
        <taxon>Plasmodium (Plasmodium)</taxon>
    </lineage>
</organism>
<dbReference type="VEuPathDB" id="PlasmoDB:PKNOH_S03337300"/>
<name>A0A1Y3DTV8_PLAKN</name>
<evidence type="ECO:0000313" key="2">
    <source>
        <dbReference type="EMBL" id="OTN68241.1"/>
    </source>
</evidence>
<proteinExistence type="predicted"/>
<gene>
    <name evidence="2" type="ORF">PKNOH_S03337300</name>
</gene>
<dbReference type="OMA" id="MYKLFLY"/>
<dbReference type="VEuPathDB" id="PlasmoDB:PKA1H_060027600"/>
<dbReference type="Proteomes" id="UP000195012">
    <property type="component" value="Unassembled WGS sequence"/>
</dbReference>
<protein>
    <submittedName>
        <fullName evidence="2">Uncharacterized protein</fullName>
    </submittedName>
</protein>
<dbReference type="EMBL" id="NETL01000017">
    <property type="protein sequence ID" value="OTN68241.1"/>
    <property type="molecule type" value="Genomic_DNA"/>
</dbReference>
<evidence type="ECO:0000313" key="3">
    <source>
        <dbReference type="Proteomes" id="UP000195012"/>
    </source>
</evidence>
<dbReference type="OrthoDB" id="377793at2759"/>
<accession>A0A1Y3DTV8</accession>
<reference evidence="2 3" key="1">
    <citation type="submission" date="2017-05" db="EMBL/GenBank/DDBJ databases">
        <title>PacBio assembly of a Plasmodium knowlesi genome sequence with Hi-C correction and manual annotation of the SICAvar gene family.</title>
        <authorList>
            <person name="Lapp S.A."/>
            <person name="Geraldo J.A."/>
            <person name="Chien J.-T."/>
            <person name="Ay F."/>
            <person name="Pakala S.B."/>
            <person name="Batugedara G."/>
            <person name="Humphrey J.C."/>
            <person name="Debarry J.D."/>
            <person name="Le Roch K.G."/>
            <person name="Galinski M.R."/>
            <person name="Kissinger J.C."/>
        </authorList>
    </citation>
    <scope>NUCLEOTIDE SEQUENCE [LARGE SCALE GENOMIC DNA]</scope>
    <source>
        <strain evidence="3">Malayan Strain Pk1 (A+)</strain>
    </source>
</reference>
<sequence length="1031" mass="121737">MKLLQKYRILHVPNQFLKPRRVKIRAHGTVAWDGCTNAGDTSLEKCSGSSTPHKGASYAPPAKNPGQSELVRQIRKFCRKDDLCSIYKFCDQFVHLLKLKQINQDDFSIVIHLLSKKKIHDNSFWRRIANTDNLNFIFNMNLKQIILTFYSIANSYRYSSLTFLNEFTHKFIFVLKCQKKLLSLYRGKKVVQQRASDSLSRDSYHTYHESRHTQFNPINNLIFQKKGTEVKADNYANEVTLPSTEKENFTWNTLICKNDYENIGPLLSNRKNHLNALDLTLMCNTYSKLNNIENLQNVEELKQIMYKLFLYFLFFNKINFNHLILFMYSYTRIGGSVHTNVLRKVRKVLLTPLNGLHEHVHQLCPVHTLDVGSLNMLMNVLQRGNFKDERICKEIILSVVINLNLKNEKRTKIKGSVLSGQDINCADRFGYFEDALGHEPPYSYSNSTNYTEEGTHHLVTACTPQRDDHFSMLKKRQNLLEHFVNKDNTYLVKKNDPLVKLKKKDLCFLLYNINKLRIKNYYNVYDYIKQWLSANLAVMNVYSCCIMLDSLINLNILDKKLFKKILTTLKILFDKNHYNEKDVTDIFSCLCKYDQRSSIYHFEIFNLLQSLYLKVEMKLQKYNYINLISIFCSASHFNIIFTNNLLQDLCIDVLNNFHSMDIKLLLPFLYFLKSKNYQINIYFFNTIMEKFLSKVKDANTFFYSFYILSTFASETLQKEIPILNKFAHLLQRNQNMLNGEEKFAIALHTIVTPVLMLNETFFLFCEKVFLDILCGESEERHISTRRSKQRDTTPNVSTPQWNNTFDPYFMNDYNHNDFCFNTNLDSTELKVFLPLLLSDMYEKKCFLLKKGDCCITTKDEKNKHTKLHGSQINTPKLDVLFSYIYIKLQNDGLSYFIKNKIHSLDLQFYAKQLDTQRVHKYTTIFDSSKYSNEEGKTNERTIQIFNEMKEHFSNLEETLFNLIKICYEDFFIYTFFAKKKDEQFVNYWSQKERCSFANSLFIHRNDTLIIKLKKNMFINSLHIPYVLNPFL</sequence>
<feature type="region of interest" description="Disordered" evidence="1">
    <location>
        <begin position="46"/>
        <end position="66"/>
    </location>
</feature>